<reference evidence="2" key="1">
    <citation type="journal article" date="2023" name="Mol. Phylogenet. Evol.">
        <title>Genome-scale phylogeny and comparative genomics of the fungal order Sordariales.</title>
        <authorList>
            <person name="Hensen N."/>
            <person name="Bonometti L."/>
            <person name="Westerberg I."/>
            <person name="Brannstrom I.O."/>
            <person name="Guillou S."/>
            <person name="Cros-Aarteil S."/>
            <person name="Calhoun S."/>
            <person name="Haridas S."/>
            <person name="Kuo A."/>
            <person name="Mondo S."/>
            <person name="Pangilinan J."/>
            <person name="Riley R."/>
            <person name="LaButti K."/>
            <person name="Andreopoulos B."/>
            <person name="Lipzen A."/>
            <person name="Chen C."/>
            <person name="Yan M."/>
            <person name="Daum C."/>
            <person name="Ng V."/>
            <person name="Clum A."/>
            <person name="Steindorff A."/>
            <person name="Ohm R.A."/>
            <person name="Martin F."/>
            <person name="Silar P."/>
            <person name="Natvig D.O."/>
            <person name="Lalanne C."/>
            <person name="Gautier V."/>
            <person name="Ament-Velasquez S.L."/>
            <person name="Kruys A."/>
            <person name="Hutchinson M.I."/>
            <person name="Powell A.J."/>
            <person name="Barry K."/>
            <person name="Miller A.N."/>
            <person name="Grigoriev I.V."/>
            <person name="Debuchy R."/>
            <person name="Gladieux P."/>
            <person name="Hiltunen Thoren M."/>
            <person name="Johannesson H."/>
        </authorList>
    </citation>
    <scope>NUCLEOTIDE SEQUENCE</scope>
    <source>
        <strain evidence="2">CBS 118394</strain>
    </source>
</reference>
<dbReference type="Pfam" id="PF13092">
    <property type="entry name" value="CENP-L"/>
    <property type="match status" value="1"/>
</dbReference>
<keyword evidence="3" id="KW-1185">Reference proteome</keyword>
<sequence length="509" mass="55215">MATSSSSASRKRRPNRDQDQPIPESPQQAQQARRRPQPTAIATATATTTRRVSSQSQEEEPSQLSDLSGTAGSSSADVPLPPFYNTTFSAHRVSPLYIGKEELTSQRLAVLAQRLRDILVGDVVRGVEVGLLHNNNTTDDGGVGAMGRAGALEAVGISWVSMAGVLDLGATTKSDWKAATAVAELRRKKDKKKGIHIMLRYENADCTALLVPELEPTASGVGDNNTAAKFYVGGNNDDDDDRQQQQQQETVGKHFVNLPLLLLRMPAPLKVVVADFLSSAFDCRVSSLRLGTRSMVRSWESWIRAAGLPTRGPLAKDVAISLGFWVPPPPAEEGGNDEDGHQQLGLKSIDIIIPVAELRGFVDAGSANITSTQKRKWAWEDDLRKRRKLAGRLYEEGWEWRRKDTASTEEQEDDGEEGQPFTEALGRYIDHHLGLNLFHPGVRVTRIACGGFVMSEARLKVFAPADLGEETDAASVSSSPGQRGAVLELLSGLVNKAKAAEFGFASISQ</sequence>
<feature type="region of interest" description="Disordered" evidence="1">
    <location>
        <begin position="1"/>
        <end position="78"/>
    </location>
</feature>
<dbReference type="EMBL" id="JAUEDM010000009">
    <property type="protein sequence ID" value="KAK3312575.1"/>
    <property type="molecule type" value="Genomic_DNA"/>
</dbReference>
<name>A0AAE0LYQ4_9PEZI</name>
<proteinExistence type="predicted"/>
<evidence type="ECO:0000313" key="2">
    <source>
        <dbReference type="EMBL" id="KAK3312575.1"/>
    </source>
</evidence>
<organism evidence="2 3">
    <name type="scientific">Apodospora peruviana</name>
    <dbReference type="NCBI Taxonomy" id="516989"/>
    <lineage>
        <taxon>Eukaryota</taxon>
        <taxon>Fungi</taxon>
        <taxon>Dikarya</taxon>
        <taxon>Ascomycota</taxon>
        <taxon>Pezizomycotina</taxon>
        <taxon>Sordariomycetes</taxon>
        <taxon>Sordariomycetidae</taxon>
        <taxon>Sordariales</taxon>
        <taxon>Lasiosphaeriaceae</taxon>
        <taxon>Apodospora</taxon>
    </lineage>
</organism>
<dbReference type="InterPro" id="IPR025204">
    <property type="entry name" value="CENP-L"/>
</dbReference>
<comment type="caution">
    <text evidence="2">The sequence shown here is derived from an EMBL/GenBank/DDBJ whole genome shotgun (WGS) entry which is preliminary data.</text>
</comment>
<protein>
    <submittedName>
        <fullName evidence="2">Kinetochore complex Sim4 subunit Fta1-domain-containing protein</fullName>
    </submittedName>
</protein>
<accession>A0AAE0LYQ4</accession>
<reference evidence="2" key="2">
    <citation type="submission" date="2023-06" db="EMBL/GenBank/DDBJ databases">
        <authorList>
            <consortium name="Lawrence Berkeley National Laboratory"/>
            <person name="Haridas S."/>
            <person name="Hensen N."/>
            <person name="Bonometti L."/>
            <person name="Westerberg I."/>
            <person name="Brannstrom I.O."/>
            <person name="Guillou S."/>
            <person name="Cros-Aarteil S."/>
            <person name="Calhoun S."/>
            <person name="Kuo A."/>
            <person name="Mondo S."/>
            <person name="Pangilinan J."/>
            <person name="Riley R."/>
            <person name="Labutti K."/>
            <person name="Andreopoulos B."/>
            <person name="Lipzen A."/>
            <person name="Chen C."/>
            <person name="Yanf M."/>
            <person name="Daum C."/>
            <person name="Ng V."/>
            <person name="Clum A."/>
            <person name="Steindorff A."/>
            <person name="Ohm R."/>
            <person name="Martin F."/>
            <person name="Silar P."/>
            <person name="Natvig D."/>
            <person name="Lalanne C."/>
            <person name="Gautier V."/>
            <person name="Ament-Velasquez S.L."/>
            <person name="Kruys A."/>
            <person name="Hutchinson M.I."/>
            <person name="Powell A.J."/>
            <person name="Barry K."/>
            <person name="Miller A.N."/>
            <person name="Grigoriev I.V."/>
            <person name="Debuchy R."/>
            <person name="Gladieux P."/>
            <person name="Thoren M.H."/>
            <person name="Johannesson H."/>
        </authorList>
    </citation>
    <scope>NUCLEOTIDE SEQUENCE</scope>
    <source>
        <strain evidence="2">CBS 118394</strain>
    </source>
</reference>
<evidence type="ECO:0000256" key="1">
    <source>
        <dbReference type="SAM" id="MobiDB-lite"/>
    </source>
</evidence>
<evidence type="ECO:0000313" key="3">
    <source>
        <dbReference type="Proteomes" id="UP001283341"/>
    </source>
</evidence>
<feature type="compositionally biased region" description="Low complexity" evidence="1">
    <location>
        <begin position="26"/>
        <end position="68"/>
    </location>
</feature>
<dbReference type="AlphaFoldDB" id="A0AAE0LYQ4"/>
<gene>
    <name evidence="2" type="ORF">B0H66DRAFT_486034</name>
</gene>
<dbReference type="Proteomes" id="UP001283341">
    <property type="component" value="Unassembled WGS sequence"/>
</dbReference>